<dbReference type="STRING" id="42253.NITMOv2_3121"/>
<reference evidence="2 3" key="1">
    <citation type="journal article" date="2015" name="Proc. Natl. Acad. Sci. U.S.A.">
        <title>Expanded metabolic versatility of ubiquitous nitrite-oxidizing bacteria from the genus Nitrospira.</title>
        <authorList>
            <person name="Koch H."/>
            <person name="Lucker S."/>
            <person name="Albertsen M."/>
            <person name="Kitzinger K."/>
            <person name="Herbold C."/>
            <person name="Spieck E."/>
            <person name="Nielsen P.H."/>
            <person name="Wagner M."/>
            <person name="Daims H."/>
        </authorList>
    </citation>
    <scope>NUCLEOTIDE SEQUENCE [LARGE SCALE GENOMIC DNA]</scope>
    <source>
        <strain evidence="2 3">NSP M-1</strain>
    </source>
</reference>
<protein>
    <submittedName>
        <fullName evidence="2">Uncharacterized protein</fullName>
    </submittedName>
</protein>
<proteinExistence type="predicted"/>
<accession>A0A0K2GEY5</accession>
<sequence>MTRGIVRGPAKCCSPGGERRHLVYTGSPQAFYTALERDHASVRHSRLFQHHSPSLSSSVSHQSLSLQ</sequence>
<dbReference type="EMBL" id="CP011801">
    <property type="protein sequence ID" value="ALA59520.1"/>
    <property type="molecule type" value="Genomic_DNA"/>
</dbReference>
<feature type="region of interest" description="Disordered" evidence="1">
    <location>
        <begin position="43"/>
        <end position="67"/>
    </location>
</feature>
<gene>
    <name evidence="2" type="ORF">NITMOv2_3121</name>
</gene>
<dbReference type="Proteomes" id="UP000069205">
    <property type="component" value="Chromosome"/>
</dbReference>
<dbReference type="AlphaFoldDB" id="A0A0K2GEY5"/>
<evidence type="ECO:0000313" key="2">
    <source>
        <dbReference type="EMBL" id="ALA59520.1"/>
    </source>
</evidence>
<evidence type="ECO:0000313" key="3">
    <source>
        <dbReference type="Proteomes" id="UP000069205"/>
    </source>
</evidence>
<dbReference type="PATRIC" id="fig|42253.5.peg.3075"/>
<keyword evidence="3" id="KW-1185">Reference proteome</keyword>
<organism evidence="2 3">
    <name type="scientific">Nitrospira moscoviensis</name>
    <dbReference type="NCBI Taxonomy" id="42253"/>
    <lineage>
        <taxon>Bacteria</taxon>
        <taxon>Pseudomonadati</taxon>
        <taxon>Nitrospirota</taxon>
        <taxon>Nitrospiria</taxon>
        <taxon>Nitrospirales</taxon>
        <taxon>Nitrospiraceae</taxon>
        <taxon>Nitrospira</taxon>
    </lineage>
</organism>
<evidence type="ECO:0000256" key="1">
    <source>
        <dbReference type="SAM" id="MobiDB-lite"/>
    </source>
</evidence>
<name>A0A0K2GEY5_NITMO</name>
<feature type="compositionally biased region" description="Low complexity" evidence="1">
    <location>
        <begin position="50"/>
        <end position="67"/>
    </location>
</feature>
<dbReference type="KEGG" id="nmv:NITMOv2_3121"/>